<dbReference type="GO" id="GO:0005524">
    <property type="term" value="F:ATP binding"/>
    <property type="evidence" value="ECO:0007669"/>
    <property type="project" value="UniProtKB-KW"/>
</dbReference>
<dbReference type="InterPro" id="IPR002197">
    <property type="entry name" value="HTH_Fis"/>
</dbReference>
<keyword evidence="6" id="KW-0597">Phosphoprotein</keyword>
<dbReference type="Gene3D" id="1.10.10.60">
    <property type="entry name" value="Homeodomain-like"/>
    <property type="match status" value="1"/>
</dbReference>
<evidence type="ECO:0000256" key="3">
    <source>
        <dbReference type="ARBA" id="ARBA00023015"/>
    </source>
</evidence>
<dbReference type="GO" id="GO:0006355">
    <property type="term" value="P:regulation of DNA-templated transcription"/>
    <property type="evidence" value="ECO:0007669"/>
    <property type="project" value="InterPro"/>
</dbReference>
<dbReference type="CDD" id="cd00009">
    <property type="entry name" value="AAA"/>
    <property type="match status" value="1"/>
</dbReference>
<accession>A0A941F7R2</accession>
<name>A0A941F7R2_9BACT</name>
<dbReference type="EMBL" id="JAGTAR010000028">
    <property type="protein sequence ID" value="MBR8537190.1"/>
    <property type="molecule type" value="Genomic_DNA"/>
</dbReference>
<gene>
    <name evidence="9" type="ORF">KDU71_16590</name>
</gene>
<dbReference type="SUPFAM" id="SSF52540">
    <property type="entry name" value="P-loop containing nucleoside triphosphate hydrolases"/>
    <property type="match status" value="1"/>
</dbReference>
<dbReference type="Gene3D" id="3.40.50.300">
    <property type="entry name" value="P-loop containing nucleotide triphosphate hydrolases"/>
    <property type="match status" value="1"/>
</dbReference>
<sequence>MNELKVLILDDESRITEKLKYHLEKRKFNVFTANTPNEGFAVLEKERPGVLILDVMLPGMNGLDILKKVKQEYPNLEIIMISGYGDMDMVIQAMRQGASDFIRKPFQIMDIQLAIERTEKFLLMQSKLEAAENRGALVSKELEGMIEKDFVGESLQIKKVLQMALKAAEDGDVNVLVTGENGTGKEIISRIIHFGSPRKKQVFAPVNSSAIPETLLESEFFGHVKGAFTDARDEKKGYFELANKGTLFLDEIADMPYALQAKLLRAIEENRIKRVGSNKEIPVDVRIISATNKNIEELINEKQFRIDLFHRINTIEINIPPLRERPEDVLPLLKHFVKDIAKRKRKSVPAIAPALVNKLQRYHFPGNVRELRNMVERAMILADSDTLQPEDFPLRGEDTAAKPAVTNGTLNIDEHEQQLIEAALKQTEFNQTKAATLLGISRDALKRKIKKFNIEIVKGIGLDE</sequence>
<keyword evidence="4" id="KW-0238">DNA-binding</keyword>
<dbReference type="InterPro" id="IPR009057">
    <property type="entry name" value="Homeodomain-like_sf"/>
</dbReference>
<dbReference type="Gene3D" id="3.40.50.2300">
    <property type="match status" value="1"/>
</dbReference>
<dbReference type="Pfam" id="PF00072">
    <property type="entry name" value="Response_reg"/>
    <property type="match status" value="1"/>
</dbReference>
<proteinExistence type="predicted"/>
<evidence type="ECO:0000256" key="4">
    <source>
        <dbReference type="ARBA" id="ARBA00023125"/>
    </source>
</evidence>
<dbReference type="InterPro" id="IPR025943">
    <property type="entry name" value="Sigma_54_int_dom_ATP-bd_2"/>
</dbReference>
<dbReference type="Pfam" id="PF02954">
    <property type="entry name" value="HTH_8"/>
    <property type="match status" value="1"/>
</dbReference>
<feature type="modified residue" description="4-aspartylphosphate" evidence="6">
    <location>
        <position position="54"/>
    </location>
</feature>
<dbReference type="InterPro" id="IPR002078">
    <property type="entry name" value="Sigma_54_int"/>
</dbReference>
<organism evidence="9 10">
    <name type="scientific">Carboxylicivirga sediminis</name>
    <dbReference type="NCBI Taxonomy" id="2006564"/>
    <lineage>
        <taxon>Bacteria</taxon>
        <taxon>Pseudomonadati</taxon>
        <taxon>Bacteroidota</taxon>
        <taxon>Bacteroidia</taxon>
        <taxon>Marinilabiliales</taxon>
        <taxon>Marinilabiliaceae</taxon>
        <taxon>Carboxylicivirga</taxon>
    </lineage>
</organism>
<evidence type="ECO:0000256" key="2">
    <source>
        <dbReference type="ARBA" id="ARBA00022840"/>
    </source>
</evidence>
<dbReference type="InterPro" id="IPR025944">
    <property type="entry name" value="Sigma_54_int_dom_CS"/>
</dbReference>
<evidence type="ECO:0000259" key="7">
    <source>
        <dbReference type="PROSITE" id="PS50045"/>
    </source>
</evidence>
<dbReference type="GO" id="GO:0043565">
    <property type="term" value="F:sequence-specific DNA binding"/>
    <property type="evidence" value="ECO:0007669"/>
    <property type="project" value="InterPro"/>
</dbReference>
<dbReference type="PROSITE" id="PS00676">
    <property type="entry name" value="SIGMA54_INTERACT_2"/>
    <property type="match status" value="1"/>
</dbReference>
<dbReference type="PROSITE" id="PS50045">
    <property type="entry name" value="SIGMA54_INTERACT_4"/>
    <property type="match status" value="1"/>
</dbReference>
<dbReference type="AlphaFoldDB" id="A0A941F7R2"/>
<dbReference type="RefSeq" id="WP_212192215.1">
    <property type="nucleotide sequence ID" value="NZ_JAGTAR010000028.1"/>
</dbReference>
<dbReference type="Proteomes" id="UP000679220">
    <property type="component" value="Unassembled WGS sequence"/>
</dbReference>
<evidence type="ECO:0000256" key="5">
    <source>
        <dbReference type="ARBA" id="ARBA00023163"/>
    </source>
</evidence>
<dbReference type="SUPFAM" id="SSF46689">
    <property type="entry name" value="Homeodomain-like"/>
    <property type="match status" value="1"/>
</dbReference>
<dbReference type="PANTHER" id="PTHR32071">
    <property type="entry name" value="TRANSCRIPTIONAL REGULATORY PROTEIN"/>
    <property type="match status" value="1"/>
</dbReference>
<dbReference type="SUPFAM" id="SSF52172">
    <property type="entry name" value="CheY-like"/>
    <property type="match status" value="1"/>
</dbReference>
<evidence type="ECO:0000313" key="9">
    <source>
        <dbReference type="EMBL" id="MBR8537190.1"/>
    </source>
</evidence>
<feature type="domain" description="Sigma-54 factor interaction" evidence="7">
    <location>
        <begin position="150"/>
        <end position="380"/>
    </location>
</feature>
<feature type="domain" description="Response regulatory" evidence="8">
    <location>
        <begin position="5"/>
        <end position="119"/>
    </location>
</feature>
<dbReference type="InterPro" id="IPR001789">
    <property type="entry name" value="Sig_transdc_resp-reg_receiver"/>
</dbReference>
<keyword evidence="5" id="KW-0804">Transcription</keyword>
<keyword evidence="2" id="KW-0067">ATP-binding</keyword>
<reference evidence="9" key="2">
    <citation type="submission" date="2021-04" db="EMBL/GenBank/DDBJ databases">
        <authorList>
            <person name="Zhang T."/>
            <person name="Zhang Y."/>
            <person name="Lu D."/>
            <person name="Zuo D."/>
            <person name="Du Z."/>
        </authorList>
    </citation>
    <scope>NUCLEOTIDE SEQUENCE</scope>
    <source>
        <strain evidence="9">JR1</strain>
    </source>
</reference>
<dbReference type="InterPro" id="IPR058031">
    <property type="entry name" value="AAA_lid_NorR"/>
</dbReference>
<dbReference type="InterPro" id="IPR011006">
    <property type="entry name" value="CheY-like_superfamily"/>
</dbReference>
<keyword evidence="1" id="KW-0547">Nucleotide-binding</keyword>
<dbReference type="Pfam" id="PF00158">
    <property type="entry name" value="Sigma54_activat"/>
    <property type="match status" value="1"/>
</dbReference>
<evidence type="ECO:0000256" key="1">
    <source>
        <dbReference type="ARBA" id="ARBA00022741"/>
    </source>
</evidence>
<dbReference type="Pfam" id="PF25601">
    <property type="entry name" value="AAA_lid_14"/>
    <property type="match status" value="1"/>
</dbReference>
<evidence type="ECO:0000259" key="8">
    <source>
        <dbReference type="PROSITE" id="PS50110"/>
    </source>
</evidence>
<keyword evidence="3" id="KW-0805">Transcription regulation</keyword>
<protein>
    <submittedName>
        <fullName evidence="9">Sigma-54-dependent Fis family transcriptional regulator</fullName>
    </submittedName>
</protein>
<evidence type="ECO:0000313" key="10">
    <source>
        <dbReference type="Proteomes" id="UP000679220"/>
    </source>
</evidence>
<dbReference type="Gene3D" id="1.10.8.60">
    <property type="match status" value="1"/>
</dbReference>
<dbReference type="GO" id="GO:0000160">
    <property type="term" value="P:phosphorelay signal transduction system"/>
    <property type="evidence" value="ECO:0007669"/>
    <property type="project" value="InterPro"/>
</dbReference>
<comment type="caution">
    <text evidence="9">The sequence shown here is derived from an EMBL/GenBank/DDBJ whole genome shotgun (WGS) entry which is preliminary data.</text>
</comment>
<dbReference type="SMART" id="SM00448">
    <property type="entry name" value="REC"/>
    <property type="match status" value="1"/>
</dbReference>
<evidence type="ECO:0000256" key="6">
    <source>
        <dbReference type="PROSITE-ProRule" id="PRU00169"/>
    </source>
</evidence>
<reference evidence="9" key="1">
    <citation type="journal article" date="2018" name="Int. J. Syst. Evol. Microbiol.">
        <title>Carboxylicivirga sediminis sp. nov., isolated from coastal sediment.</title>
        <authorList>
            <person name="Wang F.Q."/>
            <person name="Ren L.H."/>
            <person name="Zou R.J."/>
            <person name="Sun Y.Z."/>
            <person name="Liu X.J."/>
            <person name="Jiang F."/>
            <person name="Liu L.J."/>
        </authorList>
    </citation>
    <scope>NUCLEOTIDE SEQUENCE</scope>
    <source>
        <strain evidence="9">JR1</strain>
    </source>
</reference>
<dbReference type="PRINTS" id="PR01590">
    <property type="entry name" value="HTHFIS"/>
</dbReference>
<dbReference type="InterPro" id="IPR027417">
    <property type="entry name" value="P-loop_NTPase"/>
</dbReference>
<keyword evidence="10" id="KW-1185">Reference proteome</keyword>
<dbReference type="PANTHER" id="PTHR32071:SF99">
    <property type="entry name" value="TRANSCRIPTIONAL REGULATORY PROTEIN"/>
    <property type="match status" value="1"/>
</dbReference>
<dbReference type="PROSITE" id="PS50110">
    <property type="entry name" value="RESPONSE_REGULATORY"/>
    <property type="match status" value="1"/>
</dbReference>
<dbReference type="FunFam" id="3.40.50.300:FF:000006">
    <property type="entry name" value="DNA-binding transcriptional regulator NtrC"/>
    <property type="match status" value="1"/>
</dbReference>
<dbReference type="PROSITE" id="PS00688">
    <property type="entry name" value="SIGMA54_INTERACT_3"/>
    <property type="match status" value="1"/>
</dbReference>